<reference evidence="2" key="1">
    <citation type="journal article" date="2020" name="mSystems">
        <title>Genome- and Community-Level Interaction Insights into Carbon Utilization and Element Cycling Functions of Hydrothermarchaeota in Hydrothermal Sediment.</title>
        <authorList>
            <person name="Zhou Z."/>
            <person name="Liu Y."/>
            <person name="Xu W."/>
            <person name="Pan J."/>
            <person name="Luo Z.H."/>
            <person name="Li M."/>
        </authorList>
    </citation>
    <scope>NUCLEOTIDE SEQUENCE [LARGE SCALE GENOMIC DNA]</scope>
    <source>
        <strain evidence="2">SpSt-774</strain>
    </source>
</reference>
<accession>A0A7C4TDY1</accession>
<evidence type="ECO:0000256" key="1">
    <source>
        <dbReference type="SAM" id="Phobius"/>
    </source>
</evidence>
<sequence>MRVFDYLSHLDRRIIFLLVALAVVIPMLVPLNLPVDITGPVKNVYDKIESLPEGSVVLISTDYDPGSEAELYPATEAIIEHCFRKNLRIYMMGLWPAGSELGNMALNKIAQSYNKKYGKDYINVGYRPGGQVMLLSLGRNFGDVIKVDYQGIPIDSLPLGGGVKSARDISLVITFSAGDPGILHWITYFHARYGVPICGATTAIMAPQMYPYLSSGQLTGLLGGLKGAAEYETLVDKKGRGLRGMDSQSIVHLLLVGFIALGNVILVYQRRRG</sequence>
<dbReference type="AlphaFoldDB" id="A0A7C4TDY1"/>
<keyword evidence="1" id="KW-0472">Membrane</keyword>
<comment type="caution">
    <text evidence="2">The sequence shown here is derived from an EMBL/GenBank/DDBJ whole genome shotgun (WGS) entry which is preliminary data.</text>
</comment>
<protein>
    <submittedName>
        <fullName evidence="2">Uncharacterized protein</fullName>
    </submittedName>
</protein>
<organism evidence="2">
    <name type="scientific">candidate division WOR-3 bacterium</name>
    <dbReference type="NCBI Taxonomy" id="2052148"/>
    <lineage>
        <taxon>Bacteria</taxon>
        <taxon>Bacteria division WOR-3</taxon>
    </lineage>
</organism>
<proteinExistence type="predicted"/>
<feature type="transmembrane region" description="Helical" evidence="1">
    <location>
        <begin position="250"/>
        <end position="268"/>
    </location>
</feature>
<feature type="transmembrane region" description="Helical" evidence="1">
    <location>
        <begin position="14"/>
        <end position="33"/>
    </location>
</feature>
<keyword evidence="1" id="KW-0812">Transmembrane</keyword>
<keyword evidence="1" id="KW-1133">Transmembrane helix</keyword>
<dbReference type="EMBL" id="DTGZ01000114">
    <property type="protein sequence ID" value="HGV97882.1"/>
    <property type="molecule type" value="Genomic_DNA"/>
</dbReference>
<gene>
    <name evidence="2" type="ORF">ENV60_06265</name>
</gene>
<evidence type="ECO:0000313" key="2">
    <source>
        <dbReference type="EMBL" id="HGV97882.1"/>
    </source>
</evidence>
<name>A0A7C4TDY1_UNCW3</name>